<dbReference type="PANTHER" id="PTHR28244:SF1">
    <property type="entry name" value="RNA POLYMERASE I-SPECIFIC TRANSCRIPTION INITIATION FACTOR RRN11"/>
    <property type="match status" value="1"/>
</dbReference>
<dbReference type="OrthoDB" id="2159786at2759"/>
<dbReference type="GO" id="GO:0042790">
    <property type="term" value="P:nucleolar large rRNA transcription by RNA polymerase I"/>
    <property type="evidence" value="ECO:0007669"/>
    <property type="project" value="TreeGrafter"/>
</dbReference>
<name>A0A6A5SJG7_9PLEO</name>
<evidence type="ECO:0000256" key="1">
    <source>
        <dbReference type="SAM" id="MobiDB-lite"/>
    </source>
</evidence>
<dbReference type="Pfam" id="PF04090">
    <property type="entry name" value="Rrn11"/>
    <property type="match status" value="1"/>
</dbReference>
<dbReference type="AlphaFoldDB" id="A0A6A5SJG7"/>
<feature type="compositionally biased region" description="Basic and acidic residues" evidence="1">
    <location>
        <begin position="276"/>
        <end position="285"/>
    </location>
</feature>
<feature type="compositionally biased region" description="Polar residues" evidence="1">
    <location>
        <begin position="287"/>
        <end position="307"/>
    </location>
</feature>
<keyword evidence="3" id="KW-1185">Reference proteome</keyword>
<feature type="region of interest" description="Disordered" evidence="1">
    <location>
        <begin position="1"/>
        <end position="65"/>
    </location>
</feature>
<dbReference type="GO" id="GO:0017025">
    <property type="term" value="F:TBP-class protein binding"/>
    <property type="evidence" value="ECO:0007669"/>
    <property type="project" value="TreeGrafter"/>
</dbReference>
<accession>A0A6A5SJG7</accession>
<dbReference type="PANTHER" id="PTHR28244">
    <property type="entry name" value="RNA POLYMERASE I-SPECIFIC TRANSCRIPTION INITIATION FACTOR RRN11"/>
    <property type="match status" value="1"/>
</dbReference>
<feature type="region of interest" description="Disordered" evidence="1">
    <location>
        <begin position="83"/>
        <end position="106"/>
    </location>
</feature>
<dbReference type="Proteomes" id="UP000800038">
    <property type="component" value="Unassembled WGS sequence"/>
</dbReference>
<evidence type="ECO:0000313" key="3">
    <source>
        <dbReference type="Proteomes" id="UP000800038"/>
    </source>
</evidence>
<feature type="region of interest" description="Disordered" evidence="1">
    <location>
        <begin position="439"/>
        <end position="460"/>
    </location>
</feature>
<feature type="region of interest" description="Disordered" evidence="1">
    <location>
        <begin position="203"/>
        <end position="222"/>
    </location>
</feature>
<proteinExistence type="predicted"/>
<dbReference type="GO" id="GO:0001164">
    <property type="term" value="F:RNA polymerase I core promoter sequence-specific DNA binding"/>
    <property type="evidence" value="ECO:0007669"/>
    <property type="project" value="InterPro"/>
</dbReference>
<dbReference type="InterPro" id="IPR007224">
    <property type="entry name" value="TIF_Rrn11"/>
</dbReference>
<organism evidence="2 3">
    <name type="scientific">Clathrospora elynae</name>
    <dbReference type="NCBI Taxonomy" id="706981"/>
    <lineage>
        <taxon>Eukaryota</taxon>
        <taxon>Fungi</taxon>
        <taxon>Dikarya</taxon>
        <taxon>Ascomycota</taxon>
        <taxon>Pezizomycotina</taxon>
        <taxon>Dothideomycetes</taxon>
        <taxon>Pleosporomycetidae</taxon>
        <taxon>Pleosporales</taxon>
        <taxon>Diademaceae</taxon>
        <taxon>Clathrospora</taxon>
    </lineage>
</organism>
<feature type="compositionally biased region" description="Acidic residues" evidence="1">
    <location>
        <begin position="33"/>
        <end position="43"/>
    </location>
</feature>
<dbReference type="InterPro" id="IPR053029">
    <property type="entry name" value="RNA_pol_I-specific_init_factor"/>
</dbReference>
<evidence type="ECO:0000313" key="2">
    <source>
        <dbReference type="EMBL" id="KAF1939972.1"/>
    </source>
</evidence>
<dbReference type="GO" id="GO:0070860">
    <property type="term" value="C:RNA polymerase I core factor complex"/>
    <property type="evidence" value="ECO:0007669"/>
    <property type="project" value="TreeGrafter"/>
</dbReference>
<gene>
    <name evidence="2" type="ORF">EJ02DRAFT_242152</name>
</gene>
<dbReference type="GO" id="GO:0001181">
    <property type="term" value="F:RNA polymerase I general transcription initiation factor activity"/>
    <property type="evidence" value="ECO:0007669"/>
    <property type="project" value="InterPro"/>
</dbReference>
<protein>
    <submittedName>
        <fullName evidence="2">Uncharacterized protein</fullName>
    </submittedName>
</protein>
<sequence length="460" mass="52294">MQYFTTQLRNEQDRSRSLRASQYKKERKTKPDQEEEEEEEEKEEQNASAQVKKITRARSKAEPYASVVSPELGQLRVAGLLPEEKDDVPPAPFPHAPAKTSTDRYRPAEVQEELAKLPSRLYDVKAAPKRNPPPGAYDDRLKMHHMQVISTLLHRCLLEGDYQRAGRAWGLLLRTHVTDGETVDPRNHGRWGIGAEILLRRKPRTQNEQLEDEPRSTGANAFSDEGFETAREYYERLIVQHPNRKLFPHSIDDRTFYPAMFSLWIYEVCERSKRAKGKLQDDGARQSRFSRSMSTDSVLGEKPNTSHAADNEIQVEELARAMEIAERLDQLVNSPPFDKQASLLQLRGHVGLWISDLTIGKTGLDSDWDTDSTGENGNVDSDSTAEQLTQLTNAHRELQEAQNFFRRAAVNGVQEQAATVSSIDIKLRELARQLKKVFAPPPATRQHAALSHEQSRPFAL</sequence>
<feature type="region of interest" description="Disordered" evidence="1">
    <location>
        <begin position="276"/>
        <end position="307"/>
    </location>
</feature>
<dbReference type="EMBL" id="ML976071">
    <property type="protein sequence ID" value="KAF1939972.1"/>
    <property type="molecule type" value="Genomic_DNA"/>
</dbReference>
<reference evidence="2" key="1">
    <citation type="journal article" date="2020" name="Stud. Mycol.">
        <title>101 Dothideomycetes genomes: a test case for predicting lifestyles and emergence of pathogens.</title>
        <authorList>
            <person name="Haridas S."/>
            <person name="Albert R."/>
            <person name="Binder M."/>
            <person name="Bloem J."/>
            <person name="Labutti K."/>
            <person name="Salamov A."/>
            <person name="Andreopoulos B."/>
            <person name="Baker S."/>
            <person name="Barry K."/>
            <person name="Bills G."/>
            <person name="Bluhm B."/>
            <person name="Cannon C."/>
            <person name="Castanera R."/>
            <person name="Culley D."/>
            <person name="Daum C."/>
            <person name="Ezra D."/>
            <person name="Gonzalez J."/>
            <person name="Henrissat B."/>
            <person name="Kuo A."/>
            <person name="Liang C."/>
            <person name="Lipzen A."/>
            <person name="Lutzoni F."/>
            <person name="Magnuson J."/>
            <person name="Mondo S."/>
            <person name="Nolan M."/>
            <person name="Ohm R."/>
            <person name="Pangilinan J."/>
            <person name="Park H.-J."/>
            <person name="Ramirez L."/>
            <person name="Alfaro M."/>
            <person name="Sun H."/>
            <person name="Tritt A."/>
            <person name="Yoshinaga Y."/>
            <person name="Zwiers L.-H."/>
            <person name="Turgeon B."/>
            <person name="Goodwin S."/>
            <person name="Spatafora J."/>
            <person name="Crous P."/>
            <person name="Grigoriev I."/>
        </authorList>
    </citation>
    <scope>NUCLEOTIDE SEQUENCE</scope>
    <source>
        <strain evidence="2">CBS 161.51</strain>
    </source>
</reference>